<organism evidence="2 3">
    <name type="scientific">Chitinophaga terrae</name>
    <name type="common">ex Kim and Jung 2007</name>
    <dbReference type="NCBI Taxonomy" id="408074"/>
    <lineage>
        <taxon>Bacteria</taxon>
        <taxon>Pseudomonadati</taxon>
        <taxon>Bacteroidota</taxon>
        <taxon>Chitinophagia</taxon>
        <taxon>Chitinophagales</taxon>
        <taxon>Chitinophagaceae</taxon>
        <taxon>Chitinophaga</taxon>
    </lineage>
</organism>
<feature type="coiled-coil region" evidence="1">
    <location>
        <begin position="342"/>
        <end position="369"/>
    </location>
</feature>
<keyword evidence="3" id="KW-1185">Reference proteome</keyword>
<dbReference type="InterPro" id="IPR036465">
    <property type="entry name" value="vWFA_dom_sf"/>
</dbReference>
<evidence type="ECO:0000313" key="2">
    <source>
        <dbReference type="EMBL" id="SEA40391.1"/>
    </source>
</evidence>
<dbReference type="AlphaFoldDB" id="A0A1H4AWY4"/>
<sequence length="402" mass="44847">MKATFIAGLGLVLASGFLAWNYAPVQKYREKESQQFTTSAPSAPSVRPAAATAKDNTRIQVALLLDTSNSMDGLIDQAKSRLWNIINTLTTLKYQGKTPVIEIALYEYGNDGLSPRENFIRQVVPLTTDLDLISEKLFALRTNGGEEFCGAVIKSAVNALEWGHNEADMKLIYIAGNEPFNQGRVNYATAVGEAVDKQIYVNTIFCGNKREGITTKWKEGADRGRGKYFNIDSDRKVDFIETPYDNQIEAYNTKVNDTYIGYGSYGLAKKQNQVLQDANAKSVSKANSVERYVSKSKTVYKNESWDLVDLSKQDPAVLKKISKNQLPKELQDKTDAEIRKIVEEKSKERETIQKEMAVLARKRQQYIDEAIRKSPKGADDLGTAISKSIVEFAATKGYTAEK</sequence>
<dbReference type="CDD" id="cd00198">
    <property type="entry name" value="vWFA"/>
    <property type="match status" value="1"/>
</dbReference>
<keyword evidence="1" id="KW-0175">Coiled coil</keyword>
<reference evidence="3" key="1">
    <citation type="submission" date="2016-10" db="EMBL/GenBank/DDBJ databases">
        <authorList>
            <person name="Varghese N."/>
            <person name="Submissions S."/>
        </authorList>
    </citation>
    <scope>NUCLEOTIDE SEQUENCE [LARGE SCALE GENOMIC DNA]</scope>
    <source>
        <strain evidence="3">DSM 23920</strain>
    </source>
</reference>
<dbReference type="OrthoDB" id="5827268at2"/>
<protein>
    <submittedName>
        <fullName evidence="2">von Willebrand factor type A domain-containing protein</fullName>
    </submittedName>
</protein>
<proteinExistence type="predicted"/>
<evidence type="ECO:0000256" key="1">
    <source>
        <dbReference type="SAM" id="Coils"/>
    </source>
</evidence>
<accession>A0A1H4AWY4</accession>
<evidence type="ECO:0000313" key="3">
    <source>
        <dbReference type="Proteomes" id="UP000199656"/>
    </source>
</evidence>
<dbReference type="Proteomes" id="UP000199656">
    <property type="component" value="Unassembled WGS sequence"/>
</dbReference>
<dbReference type="EMBL" id="FNRL01000006">
    <property type="protein sequence ID" value="SEA40391.1"/>
    <property type="molecule type" value="Genomic_DNA"/>
</dbReference>
<gene>
    <name evidence="2" type="ORF">SAMN05660909_01818</name>
</gene>
<dbReference type="SUPFAM" id="SSF53300">
    <property type="entry name" value="vWA-like"/>
    <property type="match status" value="1"/>
</dbReference>
<name>A0A1H4AWY4_9BACT</name>
<dbReference type="Gene3D" id="3.40.50.410">
    <property type="entry name" value="von Willebrand factor, type A domain"/>
    <property type="match status" value="1"/>
</dbReference>
<dbReference type="STRING" id="408074.SAMN05660909_01818"/>
<dbReference type="RefSeq" id="WP_089760826.1">
    <property type="nucleotide sequence ID" value="NZ_BKAT01000009.1"/>
</dbReference>